<protein>
    <submittedName>
        <fullName evidence="1">Tetratricopeptide (TPR) repeat protein</fullName>
    </submittedName>
</protein>
<reference evidence="1 2" key="1">
    <citation type="submission" date="2020-08" db="EMBL/GenBank/DDBJ databases">
        <title>Genomic Encyclopedia of Type Strains, Phase III (KMG-III): the genomes of soil and plant-associated and newly described type strains.</title>
        <authorList>
            <person name="Whitman W."/>
        </authorList>
    </citation>
    <scope>NUCLEOTIDE SEQUENCE [LARGE SCALE GENOMIC DNA]</scope>
    <source>
        <strain evidence="1 2">CECT 8712</strain>
    </source>
</reference>
<dbReference type="SUPFAM" id="SSF48452">
    <property type="entry name" value="TPR-like"/>
    <property type="match status" value="1"/>
</dbReference>
<gene>
    <name evidence="1" type="ORF">FHS13_002652</name>
</gene>
<accession>A0A841IVZ6</accession>
<sequence>MAWTNLGTALQQLRRFDEAIDAHTRAQQTFHQVGDAHREAMAWLGLGLDHANAGAREEAVKALSQAVPLFEVSGDDHTAAAVRDLIAQIQGNPD</sequence>
<organism evidence="1 2">
    <name type="scientific">Nocardiopsis algeriensis</name>
    <dbReference type="NCBI Taxonomy" id="1478215"/>
    <lineage>
        <taxon>Bacteria</taxon>
        <taxon>Bacillati</taxon>
        <taxon>Actinomycetota</taxon>
        <taxon>Actinomycetes</taxon>
        <taxon>Streptosporangiales</taxon>
        <taxon>Nocardiopsidaceae</taxon>
        <taxon>Nocardiopsis</taxon>
    </lineage>
</organism>
<evidence type="ECO:0000313" key="2">
    <source>
        <dbReference type="Proteomes" id="UP000536604"/>
    </source>
</evidence>
<dbReference type="EMBL" id="JACHJO010000007">
    <property type="protein sequence ID" value="MBB6120695.1"/>
    <property type="molecule type" value="Genomic_DNA"/>
</dbReference>
<name>A0A841IVZ6_9ACTN</name>
<comment type="caution">
    <text evidence="1">The sequence shown here is derived from an EMBL/GenBank/DDBJ whole genome shotgun (WGS) entry which is preliminary data.</text>
</comment>
<dbReference type="AlphaFoldDB" id="A0A841IVZ6"/>
<dbReference type="SMART" id="SM00028">
    <property type="entry name" value="TPR"/>
    <property type="match status" value="2"/>
</dbReference>
<dbReference type="InterPro" id="IPR011990">
    <property type="entry name" value="TPR-like_helical_dom_sf"/>
</dbReference>
<dbReference type="Gene3D" id="1.25.40.10">
    <property type="entry name" value="Tetratricopeptide repeat domain"/>
    <property type="match status" value="1"/>
</dbReference>
<dbReference type="InterPro" id="IPR019734">
    <property type="entry name" value="TPR_rpt"/>
</dbReference>
<dbReference type="Proteomes" id="UP000536604">
    <property type="component" value="Unassembled WGS sequence"/>
</dbReference>
<evidence type="ECO:0000313" key="1">
    <source>
        <dbReference type="EMBL" id="MBB6120695.1"/>
    </source>
</evidence>
<keyword evidence="2" id="KW-1185">Reference proteome</keyword>
<dbReference type="Pfam" id="PF13424">
    <property type="entry name" value="TPR_12"/>
    <property type="match status" value="1"/>
</dbReference>
<proteinExistence type="predicted"/>